<feature type="domain" description="HAMP" evidence="16">
    <location>
        <begin position="129"/>
        <end position="181"/>
    </location>
</feature>
<evidence type="ECO:0000256" key="13">
    <source>
        <dbReference type="ARBA" id="ARBA00023136"/>
    </source>
</evidence>
<keyword evidence="11 14" id="KW-1133">Transmembrane helix</keyword>
<dbReference type="Gene3D" id="6.10.340.10">
    <property type="match status" value="1"/>
</dbReference>
<keyword evidence="4" id="KW-1003">Cell membrane</keyword>
<keyword evidence="5" id="KW-0597">Phosphoprotein</keyword>
<keyword evidence="8" id="KW-0547">Nucleotide-binding</keyword>
<comment type="catalytic activity">
    <reaction evidence="1">
        <text>ATP + protein L-histidine = ADP + protein N-phospho-L-histidine.</text>
        <dbReference type="EC" id="2.7.13.3"/>
    </reaction>
</comment>
<evidence type="ECO:0000256" key="7">
    <source>
        <dbReference type="ARBA" id="ARBA00022692"/>
    </source>
</evidence>
<dbReference type="GO" id="GO:0005524">
    <property type="term" value="F:ATP binding"/>
    <property type="evidence" value="ECO:0007669"/>
    <property type="project" value="UniProtKB-KW"/>
</dbReference>
<dbReference type="Pfam" id="PF00512">
    <property type="entry name" value="HisKA"/>
    <property type="match status" value="1"/>
</dbReference>
<dbReference type="SMART" id="SM00388">
    <property type="entry name" value="HisKA"/>
    <property type="match status" value="1"/>
</dbReference>
<keyword evidence="6" id="KW-0808">Transferase</keyword>
<evidence type="ECO:0000256" key="12">
    <source>
        <dbReference type="ARBA" id="ARBA00023012"/>
    </source>
</evidence>
<dbReference type="STRING" id="357809.Cphy_1025"/>
<keyword evidence="7 14" id="KW-0812">Transmembrane</keyword>
<dbReference type="InterPro" id="IPR003594">
    <property type="entry name" value="HATPase_dom"/>
</dbReference>
<evidence type="ECO:0000256" key="6">
    <source>
        <dbReference type="ARBA" id="ARBA00022679"/>
    </source>
</evidence>
<organism evidence="17 18">
    <name type="scientific">Lachnoclostridium phytofermentans (strain ATCC 700394 / DSM 18823 / ISDg)</name>
    <name type="common">Clostridium phytofermentans</name>
    <dbReference type="NCBI Taxonomy" id="357809"/>
    <lineage>
        <taxon>Bacteria</taxon>
        <taxon>Bacillati</taxon>
        <taxon>Bacillota</taxon>
        <taxon>Clostridia</taxon>
        <taxon>Lachnospirales</taxon>
        <taxon>Lachnospiraceae</taxon>
    </lineage>
</organism>
<dbReference type="Pfam" id="PF02518">
    <property type="entry name" value="HATPase_c"/>
    <property type="match status" value="1"/>
</dbReference>
<evidence type="ECO:0000256" key="8">
    <source>
        <dbReference type="ARBA" id="ARBA00022741"/>
    </source>
</evidence>
<keyword evidence="12" id="KW-0902">Two-component regulatory system</keyword>
<evidence type="ECO:0000256" key="9">
    <source>
        <dbReference type="ARBA" id="ARBA00022777"/>
    </source>
</evidence>
<gene>
    <name evidence="17" type="ordered locus">Cphy_1025</name>
</gene>
<dbReference type="Proteomes" id="UP000000370">
    <property type="component" value="Chromosome"/>
</dbReference>
<reference evidence="18" key="1">
    <citation type="submission" date="2007-11" db="EMBL/GenBank/DDBJ databases">
        <title>Complete genome sequence of Clostridium phytofermentans ISDg.</title>
        <authorList>
            <person name="Leschine S.B."/>
            <person name="Warnick T.A."/>
            <person name="Blanchard J.L."/>
            <person name="Schnell D.J."/>
            <person name="Petit E.L."/>
            <person name="LaTouf W.G."/>
            <person name="Copeland A."/>
            <person name="Lucas S."/>
            <person name="Lapidus A."/>
            <person name="Barry K."/>
            <person name="Glavina del Rio T."/>
            <person name="Dalin E."/>
            <person name="Tice H."/>
            <person name="Pitluck S."/>
            <person name="Kiss H."/>
            <person name="Brettin T."/>
            <person name="Bruce D."/>
            <person name="Detter J.C."/>
            <person name="Han C."/>
            <person name="Kuske C."/>
            <person name="Schmutz J."/>
            <person name="Larimer F."/>
            <person name="Land M."/>
            <person name="Hauser L."/>
            <person name="Kyrpides N."/>
            <person name="Kim E.A."/>
            <person name="Richardson P."/>
        </authorList>
    </citation>
    <scope>NUCLEOTIDE SEQUENCE [LARGE SCALE GENOMIC DNA]</scope>
    <source>
        <strain evidence="18">ATCC 700394 / DSM 18823 / ISDg</strain>
    </source>
</reference>
<accession>A9KM62</accession>
<dbReference type="InterPro" id="IPR036890">
    <property type="entry name" value="HATPase_C_sf"/>
</dbReference>
<feature type="domain" description="Histidine kinase" evidence="15">
    <location>
        <begin position="196"/>
        <end position="400"/>
    </location>
</feature>
<dbReference type="Gene3D" id="1.10.287.130">
    <property type="match status" value="1"/>
</dbReference>
<dbReference type="KEGG" id="cpy:Cphy_1025"/>
<comment type="subcellular location">
    <subcellularLocation>
        <location evidence="2">Cell membrane</location>
        <topology evidence="2">Multi-pass membrane protein</topology>
    </subcellularLocation>
</comment>
<feature type="transmembrane region" description="Helical" evidence="14">
    <location>
        <begin position="111"/>
        <end position="131"/>
    </location>
</feature>
<evidence type="ECO:0000256" key="4">
    <source>
        <dbReference type="ARBA" id="ARBA00022475"/>
    </source>
</evidence>
<dbReference type="CDD" id="cd00075">
    <property type="entry name" value="HATPase"/>
    <property type="match status" value="1"/>
</dbReference>
<keyword evidence="9 17" id="KW-0418">Kinase</keyword>
<dbReference type="GO" id="GO:0000155">
    <property type="term" value="F:phosphorelay sensor kinase activity"/>
    <property type="evidence" value="ECO:0007669"/>
    <property type="project" value="InterPro"/>
</dbReference>
<dbReference type="InterPro" id="IPR050398">
    <property type="entry name" value="HssS/ArlS-like"/>
</dbReference>
<dbReference type="eggNOG" id="COG2205">
    <property type="taxonomic scope" value="Bacteria"/>
</dbReference>
<dbReference type="HOGENOM" id="CLU_000445_89_38_9"/>
<evidence type="ECO:0000259" key="15">
    <source>
        <dbReference type="PROSITE" id="PS50109"/>
    </source>
</evidence>
<evidence type="ECO:0000256" key="1">
    <source>
        <dbReference type="ARBA" id="ARBA00000085"/>
    </source>
</evidence>
<evidence type="ECO:0000256" key="2">
    <source>
        <dbReference type="ARBA" id="ARBA00004651"/>
    </source>
</evidence>
<evidence type="ECO:0000313" key="18">
    <source>
        <dbReference type="Proteomes" id="UP000000370"/>
    </source>
</evidence>
<keyword evidence="13 14" id="KW-0472">Membrane</keyword>
<dbReference type="GO" id="GO:0005886">
    <property type="term" value="C:plasma membrane"/>
    <property type="evidence" value="ECO:0007669"/>
    <property type="project" value="UniProtKB-SubCell"/>
</dbReference>
<evidence type="ECO:0000256" key="14">
    <source>
        <dbReference type="SAM" id="Phobius"/>
    </source>
</evidence>
<dbReference type="InterPro" id="IPR005467">
    <property type="entry name" value="His_kinase_dom"/>
</dbReference>
<dbReference type="InterPro" id="IPR003660">
    <property type="entry name" value="HAMP_dom"/>
</dbReference>
<evidence type="ECO:0000256" key="3">
    <source>
        <dbReference type="ARBA" id="ARBA00012438"/>
    </source>
</evidence>
<keyword evidence="18" id="KW-1185">Reference proteome</keyword>
<sequence length="409" mass="46556">MITIGYLMKQKVSKLDITQMNAIAKCVEKGLQEGNSVSDIENTKIEKSNYDFKIILCNNPEYDKTIYKGLADRTTIMDIKSGDTMIGKILFPLDTMAEEALRNHLLRMSTILFGSLLLFIWGLGAFVYIRFVKPFISLKSFATRIAAGNLDFPLHMQKKNYFGAFTESFDIMREELKASRLGEYEANKSKKELVASLSHDIKTPVSTIKAYCELITVKSNEEDTIRKVQIIDEKADMIDHLISDMFHATLEDLTVLKIICKEEMSTILDEILEQMNHYSKIHKINPIPECLIYCDALRLSQVIDNIINNSYKYAGSKIEVSSKVEQEYLKITIRDFGEEVEESDLPMLCEKFYRGKNSSKTNGSGLGLYLAKQFMEGMKGSLEVYCEQGFVVTLYLRLGGLGAKDLRNR</sequence>
<dbReference type="SMART" id="SM00387">
    <property type="entry name" value="HATPase_c"/>
    <property type="match status" value="1"/>
</dbReference>
<dbReference type="SUPFAM" id="SSF158472">
    <property type="entry name" value="HAMP domain-like"/>
    <property type="match status" value="1"/>
</dbReference>
<keyword evidence="10" id="KW-0067">ATP-binding</keyword>
<evidence type="ECO:0000256" key="5">
    <source>
        <dbReference type="ARBA" id="ARBA00022553"/>
    </source>
</evidence>
<proteinExistence type="predicted"/>
<dbReference type="EMBL" id="CP000885">
    <property type="protein sequence ID" value="ABX41405.1"/>
    <property type="molecule type" value="Genomic_DNA"/>
</dbReference>
<evidence type="ECO:0000256" key="10">
    <source>
        <dbReference type="ARBA" id="ARBA00022840"/>
    </source>
</evidence>
<name>A9KM62_LACP7</name>
<evidence type="ECO:0000259" key="16">
    <source>
        <dbReference type="PROSITE" id="PS50885"/>
    </source>
</evidence>
<dbReference type="CDD" id="cd00082">
    <property type="entry name" value="HisKA"/>
    <property type="match status" value="1"/>
</dbReference>
<dbReference type="CDD" id="cd06225">
    <property type="entry name" value="HAMP"/>
    <property type="match status" value="1"/>
</dbReference>
<dbReference type="SUPFAM" id="SSF47384">
    <property type="entry name" value="Homodimeric domain of signal transducing histidine kinase"/>
    <property type="match status" value="1"/>
</dbReference>
<evidence type="ECO:0000313" key="17">
    <source>
        <dbReference type="EMBL" id="ABX41405.1"/>
    </source>
</evidence>
<dbReference type="EC" id="2.7.13.3" evidence="3"/>
<dbReference type="SUPFAM" id="SSF55874">
    <property type="entry name" value="ATPase domain of HSP90 chaperone/DNA topoisomerase II/histidine kinase"/>
    <property type="match status" value="1"/>
</dbReference>
<dbReference type="PANTHER" id="PTHR45528:SF1">
    <property type="entry name" value="SENSOR HISTIDINE KINASE CPXA"/>
    <property type="match status" value="1"/>
</dbReference>
<protein>
    <recommendedName>
        <fullName evidence="3">histidine kinase</fullName>
        <ecNumber evidence="3">2.7.13.3</ecNumber>
    </recommendedName>
</protein>
<dbReference type="AlphaFoldDB" id="A9KM62"/>
<evidence type="ECO:0000256" key="11">
    <source>
        <dbReference type="ARBA" id="ARBA00022989"/>
    </source>
</evidence>
<dbReference type="PROSITE" id="PS50885">
    <property type="entry name" value="HAMP"/>
    <property type="match status" value="1"/>
</dbReference>
<dbReference type="InterPro" id="IPR036097">
    <property type="entry name" value="HisK_dim/P_sf"/>
</dbReference>
<dbReference type="InterPro" id="IPR003661">
    <property type="entry name" value="HisK_dim/P_dom"/>
</dbReference>
<dbReference type="PANTHER" id="PTHR45528">
    <property type="entry name" value="SENSOR HISTIDINE KINASE CPXA"/>
    <property type="match status" value="1"/>
</dbReference>
<dbReference type="PROSITE" id="PS50109">
    <property type="entry name" value="HIS_KIN"/>
    <property type="match status" value="1"/>
</dbReference>
<dbReference type="Gene3D" id="3.30.565.10">
    <property type="entry name" value="Histidine kinase-like ATPase, C-terminal domain"/>
    <property type="match status" value="1"/>
</dbReference>